<comment type="similarity">
    <text evidence="1">Belongs to the 4-hydroxybenzoyl-CoA thioesterase family.</text>
</comment>
<dbReference type="Proteomes" id="UP001298681">
    <property type="component" value="Unassembled WGS sequence"/>
</dbReference>
<evidence type="ECO:0000256" key="1">
    <source>
        <dbReference type="ARBA" id="ARBA00005953"/>
    </source>
</evidence>
<dbReference type="SUPFAM" id="SSF54637">
    <property type="entry name" value="Thioesterase/thiol ester dehydrase-isomerase"/>
    <property type="match status" value="1"/>
</dbReference>
<protein>
    <submittedName>
        <fullName evidence="3">Acyl-CoA thioesterase</fullName>
    </submittedName>
</protein>
<comment type="caution">
    <text evidence="3">The sequence shown here is derived from an EMBL/GenBank/DDBJ whole genome shotgun (WGS) entry which is preliminary data.</text>
</comment>
<dbReference type="EMBL" id="JAKNHQ010000010">
    <property type="protein sequence ID" value="MCG4611029.1"/>
    <property type="molecule type" value="Genomic_DNA"/>
</dbReference>
<dbReference type="Gene3D" id="3.10.129.10">
    <property type="entry name" value="Hotdog Thioesterase"/>
    <property type="match status" value="1"/>
</dbReference>
<gene>
    <name evidence="3" type="ORF">L0P57_08795</name>
</gene>
<dbReference type="CDD" id="cd00586">
    <property type="entry name" value="4HBT"/>
    <property type="match status" value="1"/>
</dbReference>
<dbReference type="PANTHER" id="PTHR31793">
    <property type="entry name" value="4-HYDROXYBENZOYL-COA THIOESTERASE FAMILY MEMBER"/>
    <property type="match status" value="1"/>
</dbReference>
<proteinExistence type="inferred from homology"/>
<evidence type="ECO:0000313" key="3">
    <source>
        <dbReference type="EMBL" id="MCG4611029.1"/>
    </source>
</evidence>
<dbReference type="PANTHER" id="PTHR31793:SF27">
    <property type="entry name" value="NOVEL THIOESTERASE SUPERFAMILY DOMAIN AND SAPOSIN A-TYPE DOMAIN CONTAINING PROTEIN (0610012H03RIK)"/>
    <property type="match status" value="1"/>
</dbReference>
<keyword evidence="4" id="KW-1185">Reference proteome</keyword>
<keyword evidence="2" id="KW-0378">Hydrolase</keyword>
<dbReference type="Pfam" id="PF13279">
    <property type="entry name" value="4HBT_2"/>
    <property type="match status" value="1"/>
</dbReference>
<evidence type="ECO:0000256" key="2">
    <source>
        <dbReference type="ARBA" id="ARBA00022801"/>
    </source>
</evidence>
<dbReference type="InterPro" id="IPR050563">
    <property type="entry name" value="4-hydroxybenzoyl-CoA_TE"/>
</dbReference>
<organism evidence="3 4">
    <name type="scientific">Anaeromassilibacillus senegalensis</name>
    <dbReference type="NCBI Taxonomy" id="1673717"/>
    <lineage>
        <taxon>Bacteria</taxon>
        <taxon>Bacillati</taxon>
        <taxon>Bacillota</taxon>
        <taxon>Clostridia</taxon>
        <taxon>Eubacteriales</taxon>
        <taxon>Acutalibacteraceae</taxon>
        <taxon>Anaeromassilibacillus</taxon>
    </lineage>
</organism>
<reference evidence="3 4" key="1">
    <citation type="submission" date="2022-01" db="EMBL/GenBank/DDBJ databases">
        <title>Collection of gut derived symbiotic bacterial strains cultured from healthy donors.</title>
        <authorList>
            <person name="Lin H."/>
            <person name="Kohout C."/>
            <person name="Waligurski E."/>
            <person name="Pamer E.G."/>
        </authorList>
    </citation>
    <scope>NUCLEOTIDE SEQUENCE [LARGE SCALE GENOMIC DNA]</scope>
    <source>
        <strain evidence="3 4">DFI.7.58</strain>
    </source>
</reference>
<dbReference type="RefSeq" id="WP_087228835.1">
    <property type="nucleotide sequence ID" value="NZ_JAKNHQ010000010.1"/>
</dbReference>
<dbReference type="PIRSF" id="PIRSF003230">
    <property type="entry name" value="YbgC"/>
    <property type="match status" value="1"/>
</dbReference>
<dbReference type="InterPro" id="IPR029069">
    <property type="entry name" value="HotDog_dom_sf"/>
</dbReference>
<dbReference type="NCBIfam" id="TIGR00051">
    <property type="entry name" value="YbgC/FadM family acyl-CoA thioesterase"/>
    <property type="match status" value="1"/>
</dbReference>
<sequence>MISKSQVVVRYAETDQMGIVHHSNYPVWYEIGRTDLIKETGITYSELERMGVMTPLVELSCRYIGVARYEDVLTVETSIAELTPSRIRFAYRVFKQGEDKPINTGSTLHAWVNAKTFRPMSMKKHFPELYQKMEAIKEP</sequence>
<accession>A0ABS9MJN3</accession>
<dbReference type="InterPro" id="IPR006684">
    <property type="entry name" value="YbgC/YbaW"/>
</dbReference>
<evidence type="ECO:0000313" key="4">
    <source>
        <dbReference type="Proteomes" id="UP001298681"/>
    </source>
</evidence>
<name>A0ABS9MJN3_9FIRM</name>